<name>A0A1R3XCD3_9BACT</name>
<feature type="compositionally biased region" description="Polar residues" evidence="1">
    <location>
        <begin position="165"/>
        <end position="175"/>
    </location>
</feature>
<evidence type="ECO:0000256" key="2">
    <source>
        <dbReference type="SAM" id="SignalP"/>
    </source>
</evidence>
<evidence type="ECO:0008006" key="5">
    <source>
        <dbReference type="Google" id="ProtNLM"/>
    </source>
</evidence>
<dbReference type="OrthoDB" id="713689at2"/>
<protein>
    <recommendedName>
        <fullName evidence="5">Type 1 periplasmic binding fold superfamily protein</fullName>
    </recommendedName>
</protein>
<evidence type="ECO:0000313" key="3">
    <source>
        <dbReference type="EMBL" id="SIT88291.1"/>
    </source>
</evidence>
<gene>
    <name evidence="3" type="ORF">SAMN05444128_1813</name>
</gene>
<feature type="region of interest" description="Disordered" evidence="1">
    <location>
        <begin position="164"/>
        <end position="189"/>
    </location>
</feature>
<proteinExistence type="predicted"/>
<evidence type="ECO:0000256" key="1">
    <source>
        <dbReference type="SAM" id="MobiDB-lite"/>
    </source>
</evidence>
<accession>A0A1R3XCD3</accession>
<feature type="chain" id="PRO_5011961104" description="Type 1 periplasmic binding fold superfamily protein" evidence="2">
    <location>
        <begin position="25"/>
        <end position="189"/>
    </location>
</feature>
<dbReference type="RefSeq" id="WP_076668064.1">
    <property type="nucleotide sequence ID" value="NZ_FTPP01000002.1"/>
</dbReference>
<keyword evidence="4" id="KW-1185">Reference proteome</keyword>
<dbReference type="EMBL" id="FTPP01000002">
    <property type="protein sequence ID" value="SIT88291.1"/>
    <property type="molecule type" value="Genomic_DNA"/>
</dbReference>
<dbReference type="PROSITE" id="PS51257">
    <property type="entry name" value="PROKAR_LIPOPROTEIN"/>
    <property type="match status" value="1"/>
</dbReference>
<reference evidence="4" key="1">
    <citation type="submission" date="2017-01" db="EMBL/GenBank/DDBJ databases">
        <authorList>
            <person name="Varghese N."/>
            <person name="Submissions S."/>
        </authorList>
    </citation>
    <scope>NUCLEOTIDE SEQUENCE [LARGE SCALE GENOMIC DNA]</scope>
    <source>
        <strain evidence="4">LP100</strain>
    </source>
</reference>
<dbReference type="AlphaFoldDB" id="A0A1R3XCD3"/>
<dbReference type="Proteomes" id="UP000187181">
    <property type="component" value="Unassembled WGS sequence"/>
</dbReference>
<keyword evidence="2" id="KW-0732">Signal</keyword>
<evidence type="ECO:0000313" key="4">
    <source>
        <dbReference type="Proteomes" id="UP000187181"/>
    </source>
</evidence>
<feature type="signal peptide" evidence="2">
    <location>
        <begin position="1"/>
        <end position="24"/>
    </location>
</feature>
<organism evidence="3 4">
    <name type="scientific">Pontibacter indicus</name>
    <dbReference type="NCBI Taxonomy" id="1317125"/>
    <lineage>
        <taxon>Bacteria</taxon>
        <taxon>Pseudomonadati</taxon>
        <taxon>Bacteroidota</taxon>
        <taxon>Cytophagia</taxon>
        <taxon>Cytophagales</taxon>
        <taxon>Hymenobacteraceae</taxon>
        <taxon>Pontibacter</taxon>
    </lineage>
</organism>
<sequence length="189" mass="20465">MKKSFRPYLAFLFMGSLLTFSACKDEEDPEPDHEHDVVTTVTLTLTPSNGGQPVTATWEDLDGPGGKAPEIDQLVLSANTTYTGSISFASEEAHDDHHHAHDLTADIRAEGTAHELFYFANPQGLVTFTKTDKDANGRPIGLETTATTTAAVQGKLRIMLKHQPGTKSSTSNENTGETDVDITFDTTVQ</sequence>
<dbReference type="STRING" id="1317125.SAMN05444128_1813"/>